<keyword evidence="1" id="KW-1133">Transmembrane helix</keyword>
<keyword evidence="1" id="KW-0812">Transmembrane</keyword>
<feature type="transmembrane region" description="Helical" evidence="1">
    <location>
        <begin position="83"/>
        <end position="100"/>
    </location>
</feature>
<dbReference type="Proteomes" id="UP001494588">
    <property type="component" value="Unassembled WGS sequence"/>
</dbReference>
<evidence type="ECO:0000256" key="1">
    <source>
        <dbReference type="SAM" id="Phobius"/>
    </source>
</evidence>
<feature type="transmembrane region" description="Helical" evidence="1">
    <location>
        <begin position="45"/>
        <end position="62"/>
    </location>
</feature>
<organism evidence="2 3">
    <name type="scientific">Paraburkholderia sabiae</name>
    <dbReference type="NCBI Taxonomy" id="273251"/>
    <lineage>
        <taxon>Bacteria</taxon>
        <taxon>Pseudomonadati</taxon>
        <taxon>Pseudomonadota</taxon>
        <taxon>Betaproteobacteria</taxon>
        <taxon>Burkholderiales</taxon>
        <taxon>Burkholderiaceae</taxon>
        <taxon>Paraburkholderia</taxon>
    </lineage>
</organism>
<accession>A0ABU9QLS5</accession>
<gene>
    <name evidence="2" type="ORF">V4C55_32365</name>
</gene>
<name>A0ABU9QLS5_9BURK</name>
<reference evidence="2 3" key="1">
    <citation type="submission" date="2024-01" db="EMBL/GenBank/DDBJ databases">
        <title>The diversity of rhizobia nodulating Mimosa spp. in eleven states of Brazil covering several biomes is determined by host plant, location, and edaphic factors.</title>
        <authorList>
            <person name="Rouws L."/>
            <person name="Barauna A."/>
            <person name="Beukes C."/>
            <person name="De Faria S.M."/>
            <person name="Gross E."/>
            <person name="Dos Reis Junior F.B."/>
            <person name="Simon M."/>
            <person name="Maluk M."/>
            <person name="Odee D.W."/>
            <person name="Kenicer G."/>
            <person name="Young J.P.W."/>
            <person name="Reis V.M."/>
            <person name="Zilli J."/>
            <person name="James E.K."/>
        </authorList>
    </citation>
    <scope>NUCLEOTIDE SEQUENCE [LARGE SCALE GENOMIC DNA]</scope>
    <source>
        <strain evidence="2 3">JPY77</strain>
    </source>
</reference>
<comment type="caution">
    <text evidence="2">The sequence shown here is derived from an EMBL/GenBank/DDBJ whole genome shotgun (WGS) entry which is preliminary data.</text>
</comment>
<evidence type="ECO:0000313" key="3">
    <source>
        <dbReference type="Proteomes" id="UP001494588"/>
    </source>
</evidence>
<keyword evidence="1" id="KW-0472">Membrane</keyword>
<keyword evidence="3" id="KW-1185">Reference proteome</keyword>
<dbReference type="RefSeq" id="WP_201651910.1">
    <property type="nucleotide sequence ID" value="NZ_CAJHCS010000014.1"/>
</dbReference>
<proteinExistence type="predicted"/>
<sequence>MRFRKSEGSVLALCVSSAALFFIGVAFVGYWRIRDHAHWGVVEQLVAGLALVGLGFLGLVPWKATNPVKPQKLPASLRSARRMLVTGTAALLVAVVIYAVRTRMASAP</sequence>
<feature type="transmembrane region" description="Helical" evidence="1">
    <location>
        <begin position="12"/>
        <end position="33"/>
    </location>
</feature>
<protein>
    <submittedName>
        <fullName evidence="2">Uncharacterized protein</fullName>
    </submittedName>
</protein>
<evidence type="ECO:0000313" key="2">
    <source>
        <dbReference type="EMBL" id="MEM5290427.1"/>
    </source>
</evidence>
<dbReference type="EMBL" id="JAZHGC010000036">
    <property type="protein sequence ID" value="MEM5290427.1"/>
    <property type="molecule type" value="Genomic_DNA"/>
</dbReference>